<feature type="transmembrane region" description="Helical" evidence="1">
    <location>
        <begin position="44"/>
        <end position="62"/>
    </location>
</feature>
<keyword evidence="1" id="KW-0812">Transmembrane</keyword>
<evidence type="ECO:0000313" key="2">
    <source>
        <dbReference type="EMBL" id="OXL44451.1"/>
    </source>
</evidence>
<protein>
    <submittedName>
        <fullName evidence="2">Uncharacterized protein</fullName>
    </submittedName>
</protein>
<sequence length="84" mass="10073">MKPQGVWGVANETSGRVNVSFIGAKLRFSFETNKSFLKKVWKKLVGQSFVSVYTICWYFLFIDKRWQSERLREDDDTWRIYPKK</sequence>
<accession>A0AA91TKU9</accession>
<comment type="caution">
    <text evidence="2">The sequence shown here is derived from an EMBL/GenBank/DDBJ whole genome shotgun (WGS) entry which is preliminary data.</text>
</comment>
<proteinExistence type="predicted"/>
<dbReference type="AlphaFoldDB" id="A0AA91TKU9"/>
<keyword evidence="1" id="KW-1133">Transmembrane helix</keyword>
<gene>
    <name evidence="2" type="ORF">CFT61_05955</name>
</gene>
<dbReference type="EMBL" id="NMPZ01000007">
    <property type="protein sequence ID" value="OXL44451.1"/>
    <property type="molecule type" value="Genomic_DNA"/>
</dbReference>
<evidence type="ECO:0000313" key="3">
    <source>
        <dbReference type="Proteomes" id="UP000215155"/>
    </source>
</evidence>
<name>A0AA91TKU9_9BACT</name>
<reference evidence="2 3" key="1">
    <citation type="submission" date="2017-07" db="EMBL/GenBank/DDBJ databases">
        <title>Draft genome sequence of Prevotella copri isolated from the gut of healthy adult Indian.</title>
        <authorList>
            <person name="Das B."/>
            <person name="Bag S."/>
            <person name="Ghosh T.S."/>
        </authorList>
    </citation>
    <scope>NUCLEOTIDE SEQUENCE [LARGE SCALE GENOMIC DNA]</scope>
    <source>
        <strain evidence="2 3">Indica</strain>
    </source>
</reference>
<keyword evidence="1" id="KW-0472">Membrane</keyword>
<organism evidence="2 3">
    <name type="scientific">Segatella copri</name>
    <dbReference type="NCBI Taxonomy" id="165179"/>
    <lineage>
        <taxon>Bacteria</taxon>
        <taxon>Pseudomonadati</taxon>
        <taxon>Bacteroidota</taxon>
        <taxon>Bacteroidia</taxon>
        <taxon>Bacteroidales</taxon>
        <taxon>Prevotellaceae</taxon>
        <taxon>Segatella</taxon>
    </lineage>
</organism>
<dbReference type="Proteomes" id="UP000215155">
    <property type="component" value="Unassembled WGS sequence"/>
</dbReference>
<evidence type="ECO:0000256" key="1">
    <source>
        <dbReference type="SAM" id="Phobius"/>
    </source>
</evidence>